<accession>A0A4R4KH38</accession>
<dbReference type="Proteomes" id="UP000295706">
    <property type="component" value="Unassembled WGS sequence"/>
</dbReference>
<feature type="domain" description="TET-Associated Glycosyltransferase" evidence="1">
    <location>
        <begin position="4"/>
        <end position="198"/>
    </location>
</feature>
<evidence type="ECO:0000313" key="2">
    <source>
        <dbReference type="EMBL" id="TDB67113.1"/>
    </source>
</evidence>
<dbReference type="RefSeq" id="WP_132116432.1">
    <property type="nucleotide sequence ID" value="NZ_SMJU01000004.1"/>
</dbReference>
<comment type="caution">
    <text evidence="2">The sequence shown here is derived from an EMBL/GenBank/DDBJ whole genome shotgun (WGS) entry which is preliminary data.</text>
</comment>
<dbReference type="InterPro" id="IPR049100">
    <property type="entry name" value="TAGT"/>
</dbReference>
<name>A0A4R4KH38_9BACT</name>
<evidence type="ECO:0000313" key="3">
    <source>
        <dbReference type="Proteomes" id="UP000295706"/>
    </source>
</evidence>
<proteinExistence type="predicted"/>
<evidence type="ECO:0000259" key="1">
    <source>
        <dbReference type="Pfam" id="PF20691"/>
    </source>
</evidence>
<dbReference type="Pfam" id="PF20691">
    <property type="entry name" value="TAGT"/>
    <property type="match status" value="1"/>
</dbReference>
<gene>
    <name evidence="2" type="ORF">EZE20_08340</name>
</gene>
<protein>
    <recommendedName>
        <fullName evidence="1">TET-Associated Glycosyltransferase domain-containing protein</fullName>
    </recommendedName>
</protein>
<dbReference type="AlphaFoldDB" id="A0A4R4KH38"/>
<keyword evidence="3" id="KW-1185">Reference proteome</keyword>
<sequence>MKDIKIVIPSHKRWNRIRTTSAVYGAALCVEESQAEIYKKCNPGVELIVHPDSIKGLSRKRDWIIKHIGDCFMLDDDIDHLSRIYTEKGEESVVDPEVAYEIIQMTGYAARKAGAFLFGFSSSPTPISFNSLNPIQLSGYVTGCAHGVLEGSKLWYSPDIICNEDYWISLLNAHHHRMIWKDTRFYWAQKDTFVNRGGLAEFRNVENEEKDFLLLQKVFGSVVELRKSSGKSNLRHPFQKSLKLPF</sequence>
<dbReference type="OrthoDB" id="937934at2"/>
<dbReference type="EMBL" id="SMJU01000004">
    <property type="protein sequence ID" value="TDB67113.1"/>
    <property type="molecule type" value="Genomic_DNA"/>
</dbReference>
<reference evidence="2 3" key="1">
    <citation type="submission" date="2019-02" db="EMBL/GenBank/DDBJ databases">
        <title>Arundinibacter roseus gen. nov., sp. nov., a new member of the family Cytophagaceae.</title>
        <authorList>
            <person name="Szuroczki S."/>
            <person name="Khayer B."/>
            <person name="Sproer C."/>
            <person name="Toumi M."/>
            <person name="Szabo A."/>
            <person name="Felfoldi T."/>
            <person name="Schumann P."/>
            <person name="Toth E."/>
        </authorList>
    </citation>
    <scope>NUCLEOTIDE SEQUENCE [LARGE SCALE GENOMIC DNA]</scope>
    <source>
        <strain evidence="2 3">DMA-k-7a</strain>
    </source>
</reference>
<organism evidence="2 3">
    <name type="scientific">Arundinibacter roseus</name>
    <dbReference type="NCBI Taxonomy" id="2070510"/>
    <lineage>
        <taxon>Bacteria</taxon>
        <taxon>Pseudomonadati</taxon>
        <taxon>Bacteroidota</taxon>
        <taxon>Cytophagia</taxon>
        <taxon>Cytophagales</taxon>
        <taxon>Spirosomataceae</taxon>
        <taxon>Arundinibacter</taxon>
    </lineage>
</organism>